<dbReference type="Pfam" id="PF13385">
    <property type="entry name" value="Laminin_G_3"/>
    <property type="match status" value="2"/>
</dbReference>
<evidence type="ECO:0000313" key="4">
    <source>
        <dbReference type="EMBL" id="HIF37003.1"/>
    </source>
</evidence>
<evidence type="ECO:0000256" key="1">
    <source>
        <dbReference type="ARBA" id="ARBA00022729"/>
    </source>
</evidence>
<dbReference type="SMART" id="SM00560">
    <property type="entry name" value="LamGL"/>
    <property type="match status" value="2"/>
</dbReference>
<dbReference type="Pfam" id="PF20773">
    <property type="entry name" value="InhA-like_MAM"/>
    <property type="match status" value="1"/>
</dbReference>
<dbReference type="InterPro" id="IPR006558">
    <property type="entry name" value="LamG-like"/>
</dbReference>
<evidence type="ECO:0000259" key="3">
    <source>
        <dbReference type="SMART" id="SM00560"/>
    </source>
</evidence>
<accession>A0A7J4GQR4</accession>
<dbReference type="SUPFAM" id="SSF49899">
    <property type="entry name" value="Concanavalin A-like lectins/glucanases"/>
    <property type="match status" value="2"/>
</dbReference>
<dbReference type="SMART" id="SM00710">
    <property type="entry name" value="PbH1"/>
    <property type="match status" value="14"/>
</dbReference>
<dbReference type="Proteomes" id="UP000585802">
    <property type="component" value="Unassembled WGS sequence"/>
</dbReference>
<evidence type="ECO:0000313" key="5">
    <source>
        <dbReference type="Proteomes" id="UP000585802"/>
    </source>
</evidence>
<comment type="caution">
    <text evidence="4">The sequence shown here is derived from an EMBL/GenBank/DDBJ whole genome shotgun (WGS) entry which is preliminary data.</text>
</comment>
<keyword evidence="1" id="KW-0732">Signal</keyword>
<keyword evidence="2" id="KW-1015">Disulfide bond</keyword>
<name>A0A7J4GQR4_9ARCH</name>
<feature type="domain" description="LamG-like jellyroll fold" evidence="3">
    <location>
        <begin position="161"/>
        <end position="301"/>
    </location>
</feature>
<dbReference type="Pfam" id="PF13229">
    <property type="entry name" value="Beta_helix"/>
    <property type="match status" value="1"/>
</dbReference>
<gene>
    <name evidence="4" type="ORF">EYQ70_01080</name>
</gene>
<reference evidence="5" key="1">
    <citation type="journal article" date="2019" name="bioRxiv">
        <title>Genome diversification in globally distributed novel marine Proteobacteria is linked to environmental adaptation.</title>
        <authorList>
            <person name="Zhou Z."/>
            <person name="Tran P.Q."/>
            <person name="Kieft K."/>
            <person name="Anantharaman K."/>
        </authorList>
    </citation>
    <scope>NUCLEOTIDE SEQUENCE [LARGE SCALE GENOMIC DNA]</scope>
</reference>
<dbReference type="InterPro" id="IPR039448">
    <property type="entry name" value="Beta_helix"/>
</dbReference>
<dbReference type="EMBL" id="DUCX01000017">
    <property type="protein sequence ID" value="HIF37003.1"/>
    <property type="molecule type" value="Genomic_DNA"/>
</dbReference>
<dbReference type="Gene3D" id="2.60.120.260">
    <property type="entry name" value="Galactose-binding domain-like"/>
    <property type="match status" value="1"/>
</dbReference>
<evidence type="ECO:0000256" key="2">
    <source>
        <dbReference type="ARBA" id="ARBA00023157"/>
    </source>
</evidence>
<dbReference type="Gene3D" id="2.60.120.200">
    <property type="match status" value="2"/>
</dbReference>
<dbReference type="Gene3D" id="2.160.20.10">
    <property type="entry name" value="Single-stranded right-handed beta-helix, Pectin lyase-like"/>
    <property type="match status" value="2"/>
</dbReference>
<protein>
    <recommendedName>
        <fullName evidence="3">LamG-like jellyroll fold domain-containing protein</fullName>
    </recommendedName>
</protein>
<dbReference type="SUPFAM" id="SSF51126">
    <property type="entry name" value="Pectin lyase-like"/>
    <property type="match status" value="3"/>
</dbReference>
<dbReference type="PANTHER" id="PTHR42535:SF2">
    <property type="entry name" value="CHROMOSOME UNDETERMINED SCAFFOLD_146, WHOLE GENOME SHOTGUN SEQUENCE"/>
    <property type="match status" value="1"/>
</dbReference>
<feature type="domain" description="LamG-like jellyroll fold" evidence="3">
    <location>
        <begin position="858"/>
        <end position="997"/>
    </location>
</feature>
<organism evidence="4 5">
    <name type="scientific">Marine Group III euryarchaeote</name>
    <dbReference type="NCBI Taxonomy" id="2173149"/>
    <lineage>
        <taxon>Archaea</taxon>
        <taxon>Methanobacteriati</taxon>
        <taxon>Thermoplasmatota</taxon>
        <taxon>Thermoplasmata</taxon>
        <taxon>Candidatus Thermoprofundales</taxon>
    </lineage>
</organism>
<feature type="non-terminal residue" evidence="4">
    <location>
        <position position="1682"/>
    </location>
</feature>
<dbReference type="InterPro" id="IPR011050">
    <property type="entry name" value="Pectin_lyase_fold/virulence"/>
</dbReference>
<proteinExistence type="predicted"/>
<dbReference type="PANTHER" id="PTHR42535">
    <property type="entry name" value="OOKINETE PROTEIN, PUTATIVE-RELATED"/>
    <property type="match status" value="1"/>
</dbReference>
<dbReference type="InterPro" id="IPR012334">
    <property type="entry name" value="Pectin_lyas_fold"/>
</dbReference>
<sequence length="1682" mass="187835">MIGQHNRIVNAGILLLAAFLFIVFVSDDSEAATYKVDSLGGSDYTNITQAVENASAGDTINIASRNYFDAVDVDKRLTITGGNYGVSLNNLYSYCYENDLIGYYQFDQSGTYVYDRVWCENNYGYLSGAVRTSGFTGDYAIDFDGGDDYVAIDHDSVYNVSIVSISAWINLDDNDTDDRIIFSNYQQPSDSERQGYKTFINSNAEFEFIFGFGSSSGACQSDTEITENTWTLVTATYDESSIKLYINDELDATCNYTSSISNSDGKQTFGAGDSNSDDTYDSFFDGTIDELLIWKKALTSTDIENIYWGGNQKPRINASEGSYAIRLTVDSSVVRNIEVAFTGPDIGESSGDAGLVIQGTDGDPITGITISDVRSIYNRNGLRVSNAKDIDVYSFSAQGCGSNSLKIGVTLYNMTSSNFWNGDIQCAKIAGYLFTSGSNNNILNTIQAYSCKVGFKVISNGNYFNSTYAGNNEDVGMLFYGSDNNQINNGNYYSNKYAVGFTRGAENNRIKDLNFGDNDDYDIHHGYDSNSTRNGWNNILIDTDFEELYIDSASRLLEKTLVETTITDNGTYAWNRVNTTLDNNRKAYSGTNSFWVGDSEDDEYRASWNVSFKMKSDVSLPSGGLDESRILEIQTWYKTEEKNDGGRVYITKDSGSNWNLLTPLGGYDSLMYDGSQCDNDEKAFTGDESSWQSKKFNLSGYRGEDIRIKFVFCSDNGGEQEGWYIDDVKIYKDSDSTVVTYFDDFERLGHMWVDPRDWVHEGNPEYSGKKDADIVIIEGTSSEVLLNTSINKDMIIHLKMDETGTSSAYDSVAGQYWYRTGNTNYVSGLYGNAANFDGSGDYIYSSYDYISTTPYRFDEITISSWVKFDSFPSGSTDYDTIVATDREGWFRLQVNSSGNPIAYGYFYSPNGDKRAIGDNALVTGVWYHLAATWSETTDDIKLYVNGTLVKTYSFSETTPYLRTGYSAYMYIGRDYNGHYMDGTVDNVQVWQEDFSATNIKAIYDNPISGPSLYSTRYYGGSDDKTGNEGQLDDIFVTTKIYDGSSSGSNVDTYIGIRYGDWTREIAKATISDNKLEAKVFDFRVYNRNKDNLYYSLSSAVSGASSGNVLELWPGKYKENVEVTTKIAILGAGTTRTILDGRYRGPAIKFYNTASDYSSVKNLRVTHSSNQSSTCQTGTGYGGAIYSIYSDFLTIDNVHFFETYIGYMSCYSYDNEILNSEFDRGSISSFYSALSIYGGDRYDVKNNIITKYSYGIYLYYSNQGSYFYNNSIHNNTNYGIYSYYSGHSSYSSNPLVFEKNSLVDNGYGFYKADTSSSYGRYIQFKDNLVKSNSNYGVYCYYYCWDWKVENNTFDGDDDQTYGWYSYQYGYGIEFGNNTFREHTAKDIYLRYCGTGALANKFFYNTYSTIQISSSCQVDIYNNLNVKTVEEDSDAFSNVEIEIKDSSKTYYETSQWGGSDSLTDSNGFISSSMLIRSGYYSSSSTLTDNNITVNLAYGVRAKSTWILFDEDTTKSVTVPDDFRLGVVKNTNTSTIYTSFSSAISAASTNNVLNVWDWTYNENFVVNKGVTIIGNSTASSIINGGSGDYAIEVKSNGVTIKNLTLNGASDSLLYAGNYDNLKVENVVMSSSTANYGIYFDRTSDTTITSVTVNDTHRKSVYITDGDTITFKNSYFMNASSSHGFE</sequence>
<dbReference type="InterPro" id="IPR013320">
    <property type="entry name" value="ConA-like_dom_sf"/>
</dbReference>
<dbReference type="InterPro" id="IPR006626">
    <property type="entry name" value="PbH1"/>
</dbReference>